<protein>
    <submittedName>
        <fullName evidence="1">Uncharacterized protein</fullName>
    </submittedName>
</protein>
<dbReference type="Proteomes" id="UP000182235">
    <property type="component" value="Unassembled WGS sequence"/>
</dbReference>
<dbReference type="EMBL" id="LGRN01000002">
    <property type="protein sequence ID" value="OJD19951.1"/>
    <property type="molecule type" value="Genomic_DNA"/>
</dbReference>
<name>A0A1J9QUR9_9EURO</name>
<dbReference type="STRING" id="1447872.A0A1J9QUR9"/>
<dbReference type="AlphaFoldDB" id="A0A1J9QUR9"/>
<dbReference type="VEuPathDB" id="FungiDB:AJ78_00145"/>
<gene>
    <name evidence="1" type="ORF">AJ78_00145</name>
</gene>
<accession>A0A1J9QUR9</accession>
<dbReference type="InterPro" id="IPR046670">
    <property type="entry name" value="DUF6540"/>
</dbReference>
<sequence length="155" mass="17503">MSAPGYRVFKVHYKLALPDPFMSGTLYHNVIFVETESNGDGTAHNVTGDIATAGGMKYESKPGHNPENSATFHERFFLGYVRETDYPGAFEQCLRSQPPPPRQRWFNPDTMAWEKCKPDGTLYAEDETPPPYRKCTAWTTEQAIPALKQSGILRE</sequence>
<evidence type="ECO:0000313" key="2">
    <source>
        <dbReference type="Proteomes" id="UP000182235"/>
    </source>
</evidence>
<evidence type="ECO:0000313" key="1">
    <source>
        <dbReference type="EMBL" id="OJD19951.1"/>
    </source>
</evidence>
<dbReference type="OrthoDB" id="4135672at2759"/>
<dbReference type="Pfam" id="PF20174">
    <property type="entry name" value="DUF6540"/>
    <property type="match status" value="1"/>
</dbReference>
<keyword evidence="2" id="KW-1185">Reference proteome</keyword>
<reference evidence="1 2" key="1">
    <citation type="submission" date="2015-07" db="EMBL/GenBank/DDBJ databases">
        <title>Emmonsia species relationships and genome sequence.</title>
        <authorList>
            <consortium name="The Broad Institute Genomics Platform"/>
            <person name="Cuomo C.A."/>
            <person name="Munoz J.F."/>
            <person name="Imamovic A."/>
            <person name="Priest M.E."/>
            <person name="Young S."/>
            <person name="Clay O.K."/>
            <person name="McEwen J.G."/>
        </authorList>
    </citation>
    <scope>NUCLEOTIDE SEQUENCE [LARGE SCALE GENOMIC DNA]</scope>
    <source>
        <strain evidence="1 2">UAMH 9510</strain>
    </source>
</reference>
<organism evidence="1 2">
    <name type="scientific">Emergomyces pasteurianus Ep9510</name>
    <dbReference type="NCBI Taxonomy" id="1447872"/>
    <lineage>
        <taxon>Eukaryota</taxon>
        <taxon>Fungi</taxon>
        <taxon>Dikarya</taxon>
        <taxon>Ascomycota</taxon>
        <taxon>Pezizomycotina</taxon>
        <taxon>Eurotiomycetes</taxon>
        <taxon>Eurotiomycetidae</taxon>
        <taxon>Onygenales</taxon>
        <taxon>Ajellomycetaceae</taxon>
        <taxon>Emergomyces</taxon>
    </lineage>
</organism>
<comment type="caution">
    <text evidence="1">The sequence shown here is derived from an EMBL/GenBank/DDBJ whole genome shotgun (WGS) entry which is preliminary data.</text>
</comment>
<proteinExistence type="predicted"/>